<dbReference type="InterPro" id="IPR050463">
    <property type="entry name" value="Gfo/Idh/MocA_oxidrdct_glycsds"/>
</dbReference>
<dbReference type="EC" id="1.1.99.28" evidence="3"/>
<dbReference type="EMBL" id="CP036268">
    <property type="protein sequence ID" value="QDT38828.1"/>
    <property type="molecule type" value="Genomic_DNA"/>
</dbReference>
<evidence type="ECO:0000313" key="3">
    <source>
        <dbReference type="EMBL" id="QDT38828.1"/>
    </source>
</evidence>
<dbReference type="NCBIfam" id="TIGR01409">
    <property type="entry name" value="TAT_signal_seq"/>
    <property type="match status" value="1"/>
</dbReference>
<dbReference type="InterPro" id="IPR000683">
    <property type="entry name" value="Gfo/Idh/MocA-like_OxRdtase_N"/>
</dbReference>
<dbReference type="KEGG" id="svp:Pan189_32270"/>
<evidence type="ECO:0000313" key="4">
    <source>
        <dbReference type="Proteomes" id="UP000317318"/>
    </source>
</evidence>
<dbReference type="SUPFAM" id="SSF51735">
    <property type="entry name" value="NAD(P)-binding Rossmann-fold domains"/>
    <property type="match status" value="1"/>
</dbReference>
<dbReference type="Proteomes" id="UP000317318">
    <property type="component" value="Chromosome"/>
</dbReference>
<dbReference type="OrthoDB" id="9788246at2"/>
<dbReference type="InterPro" id="IPR006311">
    <property type="entry name" value="TAT_signal"/>
</dbReference>
<feature type="domain" description="Gfo/Idh/MocA-like oxidoreductase N-terminal" evidence="1">
    <location>
        <begin position="103"/>
        <end position="178"/>
    </location>
</feature>
<gene>
    <name evidence="3" type="primary">gfo_3</name>
    <name evidence="3" type="ORF">Pan189_32270</name>
</gene>
<dbReference type="GO" id="GO:0000166">
    <property type="term" value="F:nucleotide binding"/>
    <property type="evidence" value="ECO:0007669"/>
    <property type="project" value="InterPro"/>
</dbReference>
<sequence length="451" mass="49150">MKLPVSRRDFLQTTALGAAAVSVLPKPLFAAEAGGRLKVGFIGTGNQGMGLIKRVLRFDLADIVAVCDVNEGSHGYRDPGHFYGREPAKKMVEDHGKRHKGKAAHECKAYADFRDLLADPQIDAVFAIVPDHWHAPVSILAAKAGKHVYCEKPLTLTVAEGREIMAAVDEAGVVFQVGSQERSNPVSQFVCNSVKNGAIGDVTRIETVVGYNNKVGPGPGWSADPVPKEFDYKMWLGPAPQVPYHHDRCLYRFRFNYDYSGGQITNFGAHSNDMAHWGMGMDTSGPTEIQCNHAEFLPEGSLFNTATVTSYRCKYPNGVELVCKSSEEKVQTRFEGSNGWMQTGYAGTTASSPELLKGLPDKNGPDGIDPHSAHMKNFVESVQGDATVNAPLEVGHASAVLCHIANAAIRRYPEHGDEVLKWDAEAERFTNSDGANDMLARPRRAPWDDLA</sequence>
<proteinExistence type="predicted"/>
<dbReference type="PROSITE" id="PS51318">
    <property type="entry name" value="TAT"/>
    <property type="match status" value="1"/>
</dbReference>
<accession>A0A517R4L7</accession>
<evidence type="ECO:0000259" key="2">
    <source>
        <dbReference type="Pfam" id="PF19051"/>
    </source>
</evidence>
<dbReference type="Pfam" id="PF01408">
    <property type="entry name" value="GFO_IDH_MocA"/>
    <property type="match status" value="1"/>
</dbReference>
<organism evidence="3 4">
    <name type="scientific">Stratiformator vulcanicus</name>
    <dbReference type="NCBI Taxonomy" id="2527980"/>
    <lineage>
        <taxon>Bacteria</taxon>
        <taxon>Pseudomonadati</taxon>
        <taxon>Planctomycetota</taxon>
        <taxon>Planctomycetia</taxon>
        <taxon>Planctomycetales</taxon>
        <taxon>Planctomycetaceae</taxon>
        <taxon>Stratiformator</taxon>
    </lineage>
</organism>
<dbReference type="Gene3D" id="3.40.50.720">
    <property type="entry name" value="NAD(P)-binding Rossmann-like Domain"/>
    <property type="match status" value="1"/>
</dbReference>
<protein>
    <submittedName>
        <fullName evidence="3">Glucose--fructose oxidoreductase</fullName>
        <ecNumber evidence="3">1.1.99.28</ecNumber>
    </submittedName>
</protein>
<dbReference type="SUPFAM" id="SSF55347">
    <property type="entry name" value="Glyceraldehyde-3-phosphate dehydrogenase-like, C-terminal domain"/>
    <property type="match status" value="1"/>
</dbReference>
<dbReference type="InterPro" id="IPR019546">
    <property type="entry name" value="TAT_signal_bac_arc"/>
</dbReference>
<dbReference type="AlphaFoldDB" id="A0A517R4L7"/>
<feature type="domain" description="Gfo/Idh/MocA-like oxidoreductase bacterial type C-terminal" evidence="2">
    <location>
        <begin position="207"/>
        <end position="448"/>
    </location>
</feature>
<keyword evidence="3" id="KW-0560">Oxidoreductase</keyword>
<dbReference type="PANTHER" id="PTHR43818">
    <property type="entry name" value="BCDNA.GH03377"/>
    <property type="match status" value="1"/>
</dbReference>
<dbReference type="Gene3D" id="3.30.360.10">
    <property type="entry name" value="Dihydrodipicolinate Reductase, domain 2"/>
    <property type="match status" value="1"/>
</dbReference>
<dbReference type="PANTHER" id="PTHR43818:SF5">
    <property type="entry name" value="OXIDOREDUCTASE FAMILY PROTEIN"/>
    <property type="match status" value="1"/>
</dbReference>
<dbReference type="RefSeq" id="WP_145366217.1">
    <property type="nucleotide sequence ID" value="NZ_CP036268.1"/>
</dbReference>
<dbReference type="Pfam" id="PF19051">
    <property type="entry name" value="GFO_IDH_MocA_C2"/>
    <property type="match status" value="1"/>
</dbReference>
<dbReference type="InterPro" id="IPR036291">
    <property type="entry name" value="NAD(P)-bd_dom_sf"/>
</dbReference>
<dbReference type="InterPro" id="IPR043906">
    <property type="entry name" value="Gfo/Idh/MocA_OxRdtase_bact_C"/>
</dbReference>
<dbReference type="GO" id="GO:0047061">
    <property type="term" value="F:glucose-fructose oxidoreductase activity"/>
    <property type="evidence" value="ECO:0007669"/>
    <property type="project" value="UniProtKB-EC"/>
</dbReference>
<evidence type="ECO:0000259" key="1">
    <source>
        <dbReference type="Pfam" id="PF01408"/>
    </source>
</evidence>
<reference evidence="3 4" key="1">
    <citation type="submission" date="2019-02" db="EMBL/GenBank/DDBJ databases">
        <title>Deep-cultivation of Planctomycetes and their phenomic and genomic characterization uncovers novel biology.</title>
        <authorList>
            <person name="Wiegand S."/>
            <person name="Jogler M."/>
            <person name="Boedeker C."/>
            <person name="Pinto D."/>
            <person name="Vollmers J."/>
            <person name="Rivas-Marin E."/>
            <person name="Kohn T."/>
            <person name="Peeters S.H."/>
            <person name="Heuer A."/>
            <person name="Rast P."/>
            <person name="Oberbeckmann S."/>
            <person name="Bunk B."/>
            <person name="Jeske O."/>
            <person name="Meyerdierks A."/>
            <person name="Storesund J.E."/>
            <person name="Kallscheuer N."/>
            <person name="Luecker S."/>
            <person name="Lage O.M."/>
            <person name="Pohl T."/>
            <person name="Merkel B.J."/>
            <person name="Hornburger P."/>
            <person name="Mueller R.-W."/>
            <person name="Bruemmer F."/>
            <person name="Labrenz M."/>
            <person name="Spormann A.M."/>
            <person name="Op den Camp H."/>
            <person name="Overmann J."/>
            <person name="Amann R."/>
            <person name="Jetten M.S.M."/>
            <person name="Mascher T."/>
            <person name="Medema M.H."/>
            <person name="Devos D.P."/>
            <person name="Kaster A.-K."/>
            <person name="Ovreas L."/>
            <person name="Rohde M."/>
            <person name="Galperin M.Y."/>
            <person name="Jogler C."/>
        </authorList>
    </citation>
    <scope>NUCLEOTIDE SEQUENCE [LARGE SCALE GENOMIC DNA]</scope>
    <source>
        <strain evidence="3 4">Pan189</strain>
    </source>
</reference>
<keyword evidence="4" id="KW-1185">Reference proteome</keyword>
<name>A0A517R4L7_9PLAN</name>